<feature type="domain" description="CCHC-type" evidence="3">
    <location>
        <begin position="49"/>
        <end position="62"/>
    </location>
</feature>
<gene>
    <name evidence="4" type="ORF">EG327_004230</name>
</gene>
<evidence type="ECO:0000256" key="1">
    <source>
        <dbReference type="PROSITE-ProRule" id="PRU00047"/>
    </source>
</evidence>
<dbReference type="EMBL" id="WNWR01000254">
    <property type="protein sequence ID" value="KAE9986638.1"/>
    <property type="molecule type" value="Genomic_DNA"/>
</dbReference>
<keyword evidence="1" id="KW-0862">Zinc</keyword>
<dbReference type="SMART" id="SM00343">
    <property type="entry name" value="ZnF_C2HC"/>
    <property type="match status" value="2"/>
</dbReference>
<evidence type="ECO:0000313" key="4">
    <source>
        <dbReference type="EMBL" id="KAE9986638.1"/>
    </source>
</evidence>
<dbReference type="InterPro" id="IPR036875">
    <property type="entry name" value="Znf_CCHC_sf"/>
</dbReference>
<evidence type="ECO:0000313" key="5">
    <source>
        <dbReference type="Proteomes" id="UP000490939"/>
    </source>
</evidence>
<keyword evidence="5" id="KW-1185">Reference proteome</keyword>
<protein>
    <recommendedName>
        <fullName evidence="3">CCHC-type domain-containing protein</fullName>
    </recommendedName>
</protein>
<dbReference type="GO" id="GO:0003676">
    <property type="term" value="F:nucleic acid binding"/>
    <property type="evidence" value="ECO:0007669"/>
    <property type="project" value="InterPro"/>
</dbReference>
<dbReference type="Proteomes" id="UP000490939">
    <property type="component" value="Unassembled WGS sequence"/>
</dbReference>
<dbReference type="SUPFAM" id="SSF57756">
    <property type="entry name" value="Retrovirus zinc finger-like domains"/>
    <property type="match status" value="1"/>
</dbReference>
<dbReference type="InterPro" id="IPR001878">
    <property type="entry name" value="Znf_CCHC"/>
</dbReference>
<reference evidence="4 5" key="1">
    <citation type="submission" date="2019-07" db="EMBL/GenBank/DDBJ databases">
        <title>Venturia inaequalis Genome Resource.</title>
        <authorList>
            <person name="Lichtner F.J."/>
        </authorList>
    </citation>
    <scope>NUCLEOTIDE SEQUENCE [LARGE SCALE GENOMIC DNA]</scope>
    <source>
        <strain evidence="4 5">DMI_063113</strain>
    </source>
</reference>
<dbReference type="Pfam" id="PF00098">
    <property type="entry name" value="zf-CCHC"/>
    <property type="match status" value="1"/>
</dbReference>
<feature type="compositionally biased region" description="Polar residues" evidence="2">
    <location>
        <begin position="113"/>
        <end position="151"/>
    </location>
</feature>
<comment type="caution">
    <text evidence="4">The sequence shown here is derived from an EMBL/GenBank/DDBJ whole genome shotgun (WGS) entry which is preliminary data.</text>
</comment>
<organism evidence="4 5">
    <name type="scientific">Venturia inaequalis</name>
    <name type="common">Apple scab fungus</name>
    <dbReference type="NCBI Taxonomy" id="5025"/>
    <lineage>
        <taxon>Eukaryota</taxon>
        <taxon>Fungi</taxon>
        <taxon>Dikarya</taxon>
        <taxon>Ascomycota</taxon>
        <taxon>Pezizomycotina</taxon>
        <taxon>Dothideomycetes</taxon>
        <taxon>Pleosporomycetidae</taxon>
        <taxon>Venturiales</taxon>
        <taxon>Venturiaceae</taxon>
        <taxon>Venturia</taxon>
    </lineage>
</organism>
<dbReference type="AlphaFoldDB" id="A0A8H3VFC0"/>
<keyword evidence="1" id="KW-0863">Zinc-finger</keyword>
<dbReference type="PROSITE" id="PS50158">
    <property type="entry name" value="ZF_CCHC"/>
    <property type="match status" value="1"/>
</dbReference>
<keyword evidence="1" id="KW-0479">Metal-binding</keyword>
<dbReference type="Gene3D" id="4.10.60.10">
    <property type="entry name" value="Zinc finger, CCHC-type"/>
    <property type="match status" value="1"/>
</dbReference>
<accession>A0A8H3VFC0</accession>
<feature type="compositionally biased region" description="Basic and acidic residues" evidence="2">
    <location>
        <begin position="100"/>
        <end position="111"/>
    </location>
</feature>
<name>A0A8H3VFC0_VENIN</name>
<feature type="region of interest" description="Disordered" evidence="2">
    <location>
        <begin position="100"/>
        <end position="192"/>
    </location>
</feature>
<feature type="compositionally biased region" description="Basic and acidic residues" evidence="2">
    <location>
        <begin position="154"/>
        <end position="169"/>
    </location>
</feature>
<evidence type="ECO:0000256" key="2">
    <source>
        <dbReference type="SAM" id="MobiDB-lite"/>
    </source>
</evidence>
<dbReference type="GO" id="GO:0008270">
    <property type="term" value="F:zinc ion binding"/>
    <property type="evidence" value="ECO:0007669"/>
    <property type="project" value="UniProtKB-KW"/>
</dbReference>
<proteinExistence type="predicted"/>
<evidence type="ECO:0000259" key="3">
    <source>
        <dbReference type="PROSITE" id="PS50158"/>
    </source>
</evidence>
<sequence>MADHGRINEEPVDNMLTMQCRYCRGIGHSLRDCPKPRDYPRVDYSKIQCHKCGMRGHSATHCQTSVTSVKADCGRIKAEPIEETQVKMESAPLKIPDIPMKKEDETMDKTKSARPSQAVQASTRPAPSRNLVASSTSAPNRSMAPSHSGTVIKTDGRIPRHAPFHDAHPQHVRHDRSRSPPRQPQFHARGNRYPVLNQAYLESPYSAEYRAHALRQLTGPVQPNEQFGPVPGRPYHPLPYRAPPSRILPNWAPYPGPYCNQAMTVGPATISFQGGNNPTTYTNMLHPPMSRPIAPPIGPPQAPAVHSGLPPPPSFRMISVSEVEYRYLRSAFENQHRILYPSAPYAYPYFPGPY</sequence>